<evidence type="ECO:0000313" key="7">
    <source>
        <dbReference type="Proteomes" id="UP000230750"/>
    </source>
</evidence>
<name>A0A2G8KHD4_STIJA</name>
<dbReference type="InterPro" id="IPR019398">
    <property type="entry name" value="Pre-rRNA_process_TSR2"/>
</dbReference>
<dbReference type="OrthoDB" id="263560at2759"/>
<feature type="compositionally biased region" description="Basic and acidic residues" evidence="5">
    <location>
        <begin position="167"/>
        <end position="179"/>
    </location>
</feature>
<feature type="compositionally biased region" description="Polar residues" evidence="5">
    <location>
        <begin position="155"/>
        <end position="166"/>
    </location>
</feature>
<evidence type="ECO:0000256" key="3">
    <source>
        <dbReference type="ARBA" id="ARBA00017551"/>
    </source>
</evidence>
<dbReference type="AlphaFoldDB" id="A0A2G8KHD4"/>
<comment type="similarity">
    <text evidence="2">Belongs to the TSR2 family.</text>
</comment>
<evidence type="ECO:0000256" key="4">
    <source>
        <dbReference type="ARBA" id="ARBA00022552"/>
    </source>
</evidence>
<dbReference type="EMBL" id="MRZV01000581">
    <property type="protein sequence ID" value="PIK47421.1"/>
    <property type="molecule type" value="Genomic_DNA"/>
</dbReference>
<dbReference type="GO" id="GO:0006364">
    <property type="term" value="P:rRNA processing"/>
    <property type="evidence" value="ECO:0007669"/>
    <property type="project" value="UniProtKB-KW"/>
</dbReference>
<proteinExistence type="inferred from homology"/>
<comment type="caution">
    <text evidence="6">The sequence shown here is derived from an EMBL/GenBank/DDBJ whole genome shotgun (WGS) entry which is preliminary data.</text>
</comment>
<sequence>MAAPISAHEVFRQSVSSVFRGWTGLQLAVQNGCGGPHAKEKAEWMVGAVFDWFMENDGIYPDELEEFIADILNNEFDTIAEDGSVNEIAQRICLDFVSCSGGHTEAVLERIQKTSAADLQSSVADASLDMDDDDDQEADMQDHNVQAMFGHVTISNQGGASSSSRQDPGDRTGENDAVRKGIVNGQWSVRIVKGDHVR</sequence>
<comment type="function">
    <text evidence="1">May be involved in 20S pre-rRNA processing.</text>
</comment>
<dbReference type="PANTHER" id="PTHR21250">
    <property type="entry name" value="PRE-RRNA-PROCESSING PROTEIN TSR2 HOMOLOG"/>
    <property type="match status" value="1"/>
</dbReference>
<reference evidence="6 7" key="1">
    <citation type="journal article" date="2017" name="PLoS Biol.">
        <title>The sea cucumber genome provides insights into morphological evolution and visceral regeneration.</title>
        <authorList>
            <person name="Zhang X."/>
            <person name="Sun L."/>
            <person name="Yuan J."/>
            <person name="Sun Y."/>
            <person name="Gao Y."/>
            <person name="Zhang L."/>
            <person name="Li S."/>
            <person name="Dai H."/>
            <person name="Hamel J.F."/>
            <person name="Liu C."/>
            <person name="Yu Y."/>
            <person name="Liu S."/>
            <person name="Lin W."/>
            <person name="Guo K."/>
            <person name="Jin S."/>
            <person name="Xu P."/>
            <person name="Storey K.B."/>
            <person name="Huan P."/>
            <person name="Zhang T."/>
            <person name="Zhou Y."/>
            <person name="Zhang J."/>
            <person name="Lin C."/>
            <person name="Li X."/>
            <person name="Xing L."/>
            <person name="Huo D."/>
            <person name="Sun M."/>
            <person name="Wang L."/>
            <person name="Mercier A."/>
            <person name="Li F."/>
            <person name="Yang H."/>
            <person name="Xiang J."/>
        </authorList>
    </citation>
    <scope>NUCLEOTIDE SEQUENCE [LARGE SCALE GENOMIC DNA]</scope>
    <source>
        <strain evidence="6">Shaxun</strain>
        <tissue evidence="6">Muscle</tissue>
    </source>
</reference>
<evidence type="ECO:0000313" key="6">
    <source>
        <dbReference type="EMBL" id="PIK47421.1"/>
    </source>
</evidence>
<keyword evidence="7" id="KW-1185">Reference proteome</keyword>
<dbReference type="Proteomes" id="UP000230750">
    <property type="component" value="Unassembled WGS sequence"/>
</dbReference>
<accession>A0A2G8KHD4</accession>
<dbReference type="STRING" id="307972.A0A2G8KHD4"/>
<evidence type="ECO:0000256" key="5">
    <source>
        <dbReference type="SAM" id="MobiDB-lite"/>
    </source>
</evidence>
<gene>
    <name evidence="6" type="ORF">BSL78_15714</name>
</gene>
<evidence type="ECO:0000256" key="1">
    <source>
        <dbReference type="ARBA" id="ARBA00002210"/>
    </source>
</evidence>
<feature type="region of interest" description="Disordered" evidence="5">
    <location>
        <begin position="155"/>
        <end position="180"/>
    </location>
</feature>
<dbReference type="Pfam" id="PF10273">
    <property type="entry name" value="WGG"/>
    <property type="match status" value="1"/>
</dbReference>
<protein>
    <recommendedName>
        <fullName evidence="3">Pre-rRNA-processing protein TSR2 homolog</fullName>
    </recommendedName>
</protein>
<keyword evidence="4" id="KW-0698">rRNA processing</keyword>
<organism evidence="6 7">
    <name type="scientific">Stichopus japonicus</name>
    <name type="common">Sea cucumber</name>
    <dbReference type="NCBI Taxonomy" id="307972"/>
    <lineage>
        <taxon>Eukaryota</taxon>
        <taxon>Metazoa</taxon>
        <taxon>Echinodermata</taxon>
        <taxon>Eleutherozoa</taxon>
        <taxon>Echinozoa</taxon>
        <taxon>Holothuroidea</taxon>
        <taxon>Aspidochirotacea</taxon>
        <taxon>Aspidochirotida</taxon>
        <taxon>Stichopodidae</taxon>
        <taxon>Apostichopus</taxon>
    </lineage>
</organism>
<evidence type="ECO:0000256" key="2">
    <source>
        <dbReference type="ARBA" id="ARBA00006524"/>
    </source>
</evidence>